<feature type="binding site" evidence="10">
    <location>
        <position position="37"/>
    </location>
    <ligand>
        <name>ATP</name>
        <dbReference type="ChEBI" id="CHEBI:30616"/>
    </ligand>
</feature>
<gene>
    <name evidence="13" type="ORF">QYM36_009233</name>
</gene>
<evidence type="ECO:0000256" key="10">
    <source>
        <dbReference type="PROSITE-ProRule" id="PRU10141"/>
    </source>
</evidence>
<dbReference type="InterPro" id="IPR017441">
    <property type="entry name" value="Protein_kinase_ATP_BS"/>
</dbReference>
<comment type="catalytic activity">
    <reaction evidence="8">
        <text>L-threonyl-[protein] + ATP = O-phospho-L-threonyl-[protein] + ADP + H(+)</text>
        <dbReference type="Rhea" id="RHEA:46608"/>
        <dbReference type="Rhea" id="RHEA-COMP:11060"/>
        <dbReference type="Rhea" id="RHEA-COMP:11605"/>
        <dbReference type="ChEBI" id="CHEBI:15378"/>
        <dbReference type="ChEBI" id="CHEBI:30013"/>
        <dbReference type="ChEBI" id="CHEBI:30616"/>
        <dbReference type="ChEBI" id="CHEBI:61977"/>
        <dbReference type="ChEBI" id="CHEBI:456216"/>
        <dbReference type="EC" id="2.7.11.22"/>
    </reaction>
</comment>
<dbReference type="SUPFAM" id="SSF56112">
    <property type="entry name" value="Protein kinase-like (PK-like)"/>
    <property type="match status" value="1"/>
</dbReference>
<dbReference type="InterPro" id="IPR011009">
    <property type="entry name" value="Kinase-like_dom_sf"/>
</dbReference>
<dbReference type="InterPro" id="IPR050108">
    <property type="entry name" value="CDK"/>
</dbReference>
<evidence type="ECO:0000256" key="8">
    <source>
        <dbReference type="ARBA" id="ARBA00047811"/>
    </source>
</evidence>
<dbReference type="InterPro" id="IPR000719">
    <property type="entry name" value="Prot_kinase_dom"/>
</dbReference>
<dbReference type="InterPro" id="IPR008271">
    <property type="entry name" value="Ser/Thr_kinase_AS"/>
</dbReference>
<protein>
    <recommendedName>
        <fullName evidence="2">cyclin-dependent kinase</fullName>
        <ecNumber evidence="2">2.7.11.22</ecNumber>
    </recommendedName>
</protein>
<proteinExistence type="inferred from homology"/>
<dbReference type="PROSITE" id="PS00108">
    <property type="entry name" value="PROTEIN_KINASE_ST"/>
    <property type="match status" value="1"/>
</dbReference>
<dbReference type="GO" id="GO:0010389">
    <property type="term" value="P:regulation of G2/M transition of mitotic cell cycle"/>
    <property type="evidence" value="ECO:0007669"/>
    <property type="project" value="TreeGrafter"/>
</dbReference>
<evidence type="ECO:0000259" key="12">
    <source>
        <dbReference type="PROSITE" id="PS50011"/>
    </source>
</evidence>
<dbReference type="PROSITE" id="PS50011">
    <property type="entry name" value="PROTEIN_KINASE_DOM"/>
    <property type="match status" value="1"/>
</dbReference>
<dbReference type="GO" id="GO:0030332">
    <property type="term" value="F:cyclin binding"/>
    <property type="evidence" value="ECO:0007669"/>
    <property type="project" value="TreeGrafter"/>
</dbReference>
<evidence type="ECO:0000256" key="3">
    <source>
        <dbReference type="ARBA" id="ARBA00022527"/>
    </source>
</evidence>
<accession>A0AA88HSP2</accession>
<dbReference type="GO" id="GO:0007165">
    <property type="term" value="P:signal transduction"/>
    <property type="evidence" value="ECO:0007669"/>
    <property type="project" value="TreeGrafter"/>
</dbReference>
<evidence type="ECO:0000256" key="9">
    <source>
        <dbReference type="ARBA" id="ARBA00048367"/>
    </source>
</evidence>
<keyword evidence="14" id="KW-1185">Reference proteome</keyword>
<name>A0AA88HSP2_ARTSF</name>
<evidence type="ECO:0000256" key="11">
    <source>
        <dbReference type="RuleBase" id="RU000304"/>
    </source>
</evidence>
<dbReference type="SMART" id="SM00220">
    <property type="entry name" value="S_TKc"/>
    <property type="match status" value="1"/>
</dbReference>
<dbReference type="PANTHER" id="PTHR24056">
    <property type="entry name" value="CELL DIVISION PROTEIN KINASE"/>
    <property type="match status" value="1"/>
</dbReference>
<organism evidence="13 14">
    <name type="scientific">Artemia franciscana</name>
    <name type="common">Brine shrimp</name>
    <name type="synonym">Artemia sanfranciscana</name>
    <dbReference type="NCBI Taxonomy" id="6661"/>
    <lineage>
        <taxon>Eukaryota</taxon>
        <taxon>Metazoa</taxon>
        <taxon>Ecdysozoa</taxon>
        <taxon>Arthropoda</taxon>
        <taxon>Crustacea</taxon>
        <taxon>Branchiopoda</taxon>
        <taxon>Anostraca</taxon>
        <taxon>Artemiidae</taxon>
        <taxon>Artemia</taxon>
    </lineage>
</organism>
<dbReference type="AlphaFoldDB" id="A0AA88HSP2"/>
<evidence type="ECO:0000256" key="2">
    <source>
        <dbReference type="ARBA" id="ARBA00012425"/>
    </source>
</evidence>
<dbReference type="FunFam" id="3.30.200.20:FF:000124">
    <property type="entry name" value="Cyclin-dependent kinase 4"/>
    <property type="match status" value="1"/>
</dbReference>
<evidence type="ECO:0000256" key="6">
    <source>
        <dbReference type="ARBA" id="ARBA00022777"/>
    </source>
</evidence>
<dbReference type="PANTHER" id="PTHR24056:SF472">
    <property type="entry name" value="CYCLIN-DEPENDENT KINASE 4, ISOFORM A"/>
    <property type="match status" value="1"/>
</dbReference>
<evidence type="ECO:0000313" key="14">
    <source>
        <dbReference type="Proteomes" id="UP001187531"/>
    </source>
</evidence>
<sequence>MASDVGRYEESSIIGNGSYGTVYKARDKVKGELVALKKIKIPQGEEGVPMSTLREVALLKYLSNFDHPHVVKLLDVCHGQKIQSERVSLLYLVFEYVEQDLAVYMEKCPPPGLPITKVKSIMYQLLDGIDFLHTNRLFHRDLKPQNVLIDHQGHVKIADFGLTRIFDMQSVLTQVVVTLWYRAPEILMSSKYTSAVDIWSCGCIFAEMIRNRPLFAGHTETDQLCKIFEITGTPSLGEWPEDISIPIGAFPRFAGSQLRKLLEAELDSFGLALIEEMLLFIPENRILAKDALVHPYFSDIAKSPSQVDR</sequence>
<feature type="domain" description="Protein kinase" evidence="12">
    <location>
        <begin position="8"/>
        <end position="297"/>
    </location>
</feature>
<dbReference type="FunFam" id="1.10.510.10:FF:000624">
    <property type="entry name" value="Mitogen-activated protein kinase"/>
    <property type="match status" value="1"/>
</dbReference>
<dbReference type="GO" id="GO:0004693">
    <property type="term" value="F:cyclin-dependent protein serine/threonine kinase activity"/>
    <property type="evidence" value="ECO:0007669"/>
    <property type="project" value="UniProtKB-EC"/>
</dbReference>
<reference evidence="13" key="1">
    <citation type="submission" date="2023-07" db="EMBL/GenBank/DDBJ databases">
        <title>Chromosome-level genome assembly of Artemia franciscana.</title>
        <authorList>
            <person name="Jo E."/>
        </authorList>
    </citation>
    <scope>NUCLEOTIDE SEQUENCE</scope>
    <source>
        <tissue evidence="13">Whole body</tissue>
    </source>
</reference>
<dbReference type="GO" id="GO:0000307">
    <property type="term" value="C:cyclin-dependent protein kinase holoenzyme complex"/>
    <property type="evidence" value="ECO:0007669"/>
    <property type="project" value="TreeGrafter"/>
</dbReference>
<dbReference type="GO" id="GO:0005737">
    <property type="term" value="C:cytoplasm"/>
    <property type="evidence" value="ECO:0007669"/>
    <property type="project" value="TreeGrafter"/>
</dbReference>
<comment type="caution">
    <text evidence="13">The sequence shown here is derived from an EMBL/GenBank/DDBJ whole genome shotgun (WGS) entry which is preliminary data.</text>
</comment>
<dbReference type="Pfam" id="PF00069">
    <property type="entry name" value="Pkinase"/>
    <property type="match status" value="1"/>
</dbReference>
<dbReference type="Gene3D" id="3.30.200.20">
    <property type="entry name" value="Phosphorylase Kinase, domain 1"/>
    <property type="match status" value="1"/>
</dbReference>
<dbReference type="EMBL" id="JAVRJZ010000014">
    <property type="protein sequence ID" value="KAK2713301.1"/>
    <property type="molecule type" value="Genomic_DNA"/>
</dbReference>
<evidence type="ECO:0000313" key="13">
    <source>
        <dbReference type="EMBL" id="KAK2713301.1"/>
    </source>
</evidence>
<evidence type="ECO:0000256" key="4">
    <source>
        <dbReference type="ARBA" id="ARBA00022679"/>
    </source>
</evidence>
<evidence type="ECO:0000256" key="1">
    <source>
        <dbReference type="ARBA" id="ARBA00006485"/>
    </source>
</evidence>
<dbReference type="GO" id="GO:0005634">
    <property type="term" value="C:nucleus"/>
    <property type="evidence" value="ECO:0007669"/>
    <property type="project" value="TreeGrafter"/>
</dbReference>
<dbReference type="Gene3D" id="1.10.510.10">
    <property type="entry name" value="Transferase(Phosphotransferase) domain 1"/>
    <property type="match status" value="1"/>
</dbReference>
<evidence type="ECO:0000256" key="7">
    <source>
        <dbReference type="ARBA" id="ARBA00022840"/>
    </source>
</evidence>
<dbReference type="EC" id="2.7.11.22" evidence="2"/>
<keyword evidence="5 10" id="KW-0547">Nucleotide-binding</keyword>
<keyword evidence="3 11" id="KW-0723">Serine/threonine-protein kinase</keyword>
<keyword evidence="4" id="KW-0808">Transferase</keyword>
<dbReference type="Proteomes" id="UP001187531">
    <property type="component" value="Unassembled WGS sequence"/>
</dbReference>
<keyword evidence="7 10" id="KW-0067">ATP-binding</keyword>
<dbReference type="GO" id="GO:0010468">
    <property type="term" value="P:regulation of gene expression"/>
    <property type="evidence" value="ECO:0007669"/>
    <property type="project" value="TreeGrafter"/>
</dbReference>
<dbReference type="PROSITE" id="PS00107">
    <property type="entry name" value="PROTEIN_KINASE_ATP"/>
    <property type="match status" value="1"/>
</dbReference>
<dbReference type="GO" id="GO:0005524">
    <property type="term" value="F:ATP binding"/>
    <property type="evidence" value="ECO:0007669"/>
    <property type="project" value="UniProtKB-UniRule"/>
</dbReference>
<comment type="similarity">
    <text evidence="1">Belongs to the protein kinase superfamily. CMGC Ser/Thr protein kinase family. CDC2/CDKX subfamily.</text>
</comment>
<keyword evidence="6" id="KW-0418">Kinase</keyword>
<comment type="catalytic activity">
    <reaction evidence="9">
        <text>L-seryl-[protein] + ATP = O-phospho-L-seryl-[protein] + ADP + H(+)</text>
        <dbReference type="Rhea" id="RHEA:17989"/>
        <dbReference type="Rhea" id="RHEA-COMP:9863"/>
        <dbReference type="Rhea" id="RHEA-COMP:11604"/>
        <dbReference type="ChEBI" id="CHEBI:15378"/>
        <dbReference type="ChEBI" id="CHEBI:29999"/>
        <dbReference type="ChEBI" id="CHEBI:30616"/>
        <dbReference type="ChEBI" id="CHEBI:83421"/>
        <dbReference type="ChEBI" id="CHEBI:456216"/>
        <dbReference type="EC" id="2.7.11.22"/>
    </reaction>
</comment>
<dbReference type="GO" id="GO:0000082">
    <property type="term" value="P:G1/S transition of mitotic cell cycle"/>
    <property type="evidence" value="ECO:0007669"/>
    <property type="project" value="TreeGrafter"/>
</dbReference>
<evidence type="ECO:0000256" key="5">
    <source>
        <dbReference type="ARBA" id="ARBA00022741"/>
    </source>
</evidence>